<organism evidence="1">
    <name type="scientific">Arundo donax</name>
    <name type="common">Giant reed</name>
    <name type="synonym">Donax arundinaceus</name>
    <dbReference type="NCBI Taxonomy" id="35708"/>
    <lineage>
        <taxon>Eukaryota</taxon>
        <taxon>Viridiplantae</taxon>
        <taxon>Streptophyta</taxon>
        <taxon>Embryophyta</taxon>
        <taxon>Tracheophyta</taxon>
        <taxon>Spermatophyta</taxon>
        <taxon>Magnoliopsida</taxon>
        <taxon>Liliopsida</taxon>
        <taxon>Poales</taxon>
        <taxon>Poaceae</taxon>
        <taxon>PACMAD clade</taxon>
        <taxon>Arundinoideae</taxon>
        <taxon>Arundineae</taxon>
        <taxon>Arundo</taxon>
    </lineage>
</organism>
<reference evidence="1" key="1">
    <citation type="submission" date="2014-09" db="EMBL/GenBank/DDBJ databases">
        <authorList>
            <person name="Magalhaes I.L.F."/>
            <person name="Oliveira U."/>
            <person name="Santos F.R."/>
            <person name="Vidigal T.H.D.A."/>
            <person name="Brescovit A.D."/>
            <person name="Santos A.J."/>
        </authorList>
    </citation>
    <scope>NUCLEOTIDE SEQUENCE</scope>
    <source>
        <tissue evidence="1">Shoot tissue taken approximately 20 cm above the soil surface</tissue>
    </source>
</reference>
<sequence>MFSSSSVDMYLDLNLGLPLSIPITPNSEPCRGKRYPCFP</sequence>
<accession>A0A0A9FK69</accession>
<proteinExistence type="predicted"/>
<evidence type="ECO:0000313" key="1">
    <source>
        <dbReference type="EMBL" id="JAE10541.1"/>
    </source>
</evidence>
<dbReference type="AlphaFoldDB" id="A0A0A9FK69"/>
<name>A0A0A9FK69_ARUDO</name>
<dbReference type="EMBL" id="GBRH01187355">
    <property type="protein sequence ID" value="JAE10541.1"/>
    <property type="molecule type" value="Transcribed_RNA"/>
</dbReference>
<reference evidence="1" key="2">
    <citation type="journal article" date="2015" name="Data Brief">
        <title>Shoot transcriptome of the giant reed, Arundo donax.</title>
        <authorList>
            <person name="Barrero R.A."/>
            <person name="Guerrero F.D."/>
            <person name="Moolhuijzen P."/>
            <person name="Goolsby J.A."/>
            <person name="Tidwell J."/>
            <person name="Bellgard S.E."/>
            <person name="Bellgard M.I."/>
        </authorList>
    </citation>
    <scope>NUCLEOTIDE SEQUENCE</scope>
    <source>
        <tissue evidence="1">Shoot tissue taken approximately 20 cm above the soil surface</tissue>
    </source>
</reference>
<protein>
    <submittedName>
        <fullName evidence="1">Uncharacterized protein</fullName>
    </submittedName>
</protein>